<reference evidence="7 8" key="1">
    <citation type="submission" date="2013-08" db="EMBL/GenBank/DDBJ databases">
        <authorList>
            <person name="Weinstock G."/>
            <person name="Sodergren E."/>
            <person name="Wylie T."/>
            <person name="Fulton L."/>
            <person name="Fulton R."/>
            <person name="Fronick C."/>
            <person name="O'Laughlin M."/>
            <person name="Godfrey J."/>
            <person name="Miner T."/>
            <person name="Herter B."/>
            <person name="Appelbaum E."/>
            <person name="Cordes M."/>
            <person name="Lek S."/>
            <person name="Wollam A."/>
            <person name="Pepin K.H."/>
            <person name="Palsikar V.B."/>
            <person name="Mitreva M."/>
            <person name="Wilson R.K."/>
        </authorList>
    </citation>
    <scope>NUCLEOTIDE SEQUENCE [LARGE SCALE GENOMIC DNA]</scope>
    <source>
        <strain evidence="7 8">ATCC 15930</strain>
    </source>
</reference>
<dbReference type="RefSeq" id="WP_018966734.1">
    <property type="nucleotide sequence ID" value="NZ_KB899211.1"/>
</dbReference>
<comment type="caution">
    <text evidence="7">The sequence shown here is derived from an EMBL/GenBank/DDBJ whole genome shotgun (WGS) entry which is preliminary data.</text>
</comment>
<feature type="signal peptide" evidence="6">
    <location>
        <begin position="1"/>
        <end position="23"/>
    </location>
</feature>
<keyword evidence="4" id="KW-0408">Iron</keyword>
<dbReference type="PANTHER" id="PTHR43498:SF1">
    <property type="entry name" value="COB--COM HETERODISULFIDE REDUCTASE IRON-SULFUR SUBUNIT A"/>
    <property type="match status" value="1"/>
</dbReference>
<keyword evidence="3" id="KW-0560">Oxidoreductase</keyword>
<dbReference type="AlphaFoldDB" id="A0A069QP35"/>
<evidence type="ECO:0000313" key="7">
    <source>
        <dbReference type="EMBL" id="KDR51596.1"/>
    </source>
</evidence>
<name>A0A069QP35_HOYLO</name>
<evidence type="ECO:0000256" key="1">
    <source>
        <dbReference type="ARBA" id="ARBA00022485"/>
    </source>
</evidence>
<evidence type="ECO:0000256" key="2">
    <source>
        <dbReference type="ARBA" id="ARBA00022723"/>
    </source>
</evidence>
<dbReference type="Proteomes" id="UP000027442">
    <property type="component" value="Unassembled WGS sequence"/>
</dbReference>
<dbReference type="PATRIC" id="fig|1122985.7.peg.2401"/>
<dbReference type="InterPro" id="IPR039650">
    <property type="entry name" value="HdrA-like"/>
</dbReference>
<dbReference type="Gene3D" id="2.60.120.260">
    <property type="entry name" value="Galactose-binding domain-like"/>
    <property type="match status" value="1"/>
</dbReference>
<organism evidence="7 8">
    <name type="scientific">Hoylesella loescheii DSM 19665 = JCM 12249 = ATCC 15930</name>
    <dbReference type="NCBI Taxonomy" id="1122985"/>
    <lineage>
        <taxon>Bacteria</taxon>
        <taxon>Pseudomonadati</taxon>
        <taxon>Bacteroidota</taxon>
        <taxon>Bacteroidia</taxon>
        <taxon>Bacteroidales</taxon>
        <taxon>Prevotellaceae</taxon>
        <taxon>Hoylesella</taxon>
    </lineage>
</organism>
<dbReference type="InterPro" id="IPR036188">
    <property type="entry name" value="FAD/NAD-bd_sf"/>
</dbReference>
<sequence length="699" mass="77455">MRATRFLALALLVAAWLAKPLAAANIWIEAESFEQKGGWQVDQQMIEGMGSPYLIAHGLGTPVKDALTNVRIDTAATYNVYVRTYNWTAPWHAATGPGGFKVAINGKRLPVTVGQTGDRWQWQKAGTVNLKRGMATLALCDLTGFDGRCDAICLSSSPVAPPEGHEDLRRYRDKMLKTGQRMRSAGVFDLVVVGGGVAGMSAAVAAARLGLKVALVQDRPVLGGNNSSEVRVHLGGRINTGKYPRLGDLQKEFGPTLEGNAMPAENYADDRKLKFVKAEPNVSLFLNHHVCGVQMQGQHIPMTKLLPALQPSTIPPKSGQNASSISDFAPNVTETSAKCEGEMQPLAANEANKPEANRLINRDNTIAAVIAKNVLTGEELRFEAPLFADCTGDATLGVLAGAMYTIGRESKSDFGEDLAPQQADDMTMGVSMQWYAKKKDKATTFPLFEYGISFNEQTAEKRLKGEWTWETGLNSRIVDNLERVRDYGMLVVYSNWSFLKNRSKDRRRYERQQLDWLAYVAGKRESRRLLGDYVLSEQDIVKNMPHEDATFTTTWSIDLHYPDTINARNFATGPFKAISRQRVIYPYAVPYRCLYSRNVSNLFMAGRNISVTHVALGSVRVMRTTGMMGEVVGMAASVCHVNRAYPRQVYTHFLPQLQALMERGVGNANLPNNQNYNEGWVLEQPPRIESKHVDQEQDE</sequence>
<gene>
    <name evidence="7" type="ORF">HMPREF1991_02318</name>
</gene>
<keyword evidence="6" id="KW-0732">Signal</keyword>
<dbReference type="Pfam" id="PF12831">
    <property type="entry name" value="FAD_oxidored"/>
    <property type="match status" value="2"/>
</dbReference>
<evidence type="ECO:0000256" key="5">
    <source>
        <dbReference type="ARBA" id="ARBA00023014"/>
    </source>
</evidence>
<evidence type="ECO:0008006" key="9">
    <source>
        <dbReference type="Google" id="ProtNLM"/>
    </source>
</evidence>
<evidence type="ECO:0000256" key="3">
    <source>
        <dbReference type="ARBA" id="ARBA00023002"/>
    </source>
</evidence>
<keyword evidence="5" id="KW-0411">Iron-sulfur</keyword>
<proteinExistence type="predicted"/>
<dbReference type="SUPFAM" id="SSF51905">
    <property type="entry name" value="FAD/NAD(P)-binding domain"/>
    <property type="match status" value="1"/>
</dbReference>
<evidence type="ECO:0000313" key="8">
    <source>
        <dbReference type="Proteomes" id="UP000027442"/>
    </source>
</evidence>
<accession>A0A069QP35</accession>
<keyword evidence="2" id="KW-0479">Metal-binding</keyword>
<keyword evidence="1" id="KW-0004">4Fe-4S</keyword>
<dbReference type="Gene3D" id="3.50.50.60">
    <property type="entry name" value="FAD/NAD(P)-binding domain"/>
    <property type="match status" value="1"/>
</dbReference>
<evidence type="ECO:0000256" key="4">
    <source>
        <dbReference type="ARBA" id="ARBA00023004"/>
    </source>
</evidence>
<dbReference type="eggNOG" id="COG1233">
    <property type="taxonomic scope" value="Bacteria"/>
</dbReference>
<dbReference type="GO" id="GO:0016491">
    <property type="term" value="F:oxidoreductase activity"/>
    <property type="evidence" value="ECO:0007669"/>
    <property type="project" value="UniProtKB-KW"/>
</dbReference>
<feature type="chain" id="PRO_5001668291" description="FAD dependent oxidoreductase" evidence="6">
    <location>
        <begin position="24"/>
        <end position="699"/>
    </location>
</feature>
<dbReference type="EMBL" id="JNGW01000098">
    <property type="protein sequence ID" value="KDR51596.1"/>
    <property type="molecule type" value="Genomic_DNA"/>
</dbReference>
<dbReference type="HOGENOM" id="CLU_018572_0_0_10"/>
<protein>
    <recommendedName>
        <fullName evidence="9">FAD dependent oxidoreductase</fullName>
    </recommendedName>
</protein>
<dbReference type="GO" id="GO:0046872">
    <property type="term" value="F:metal ion binding"/>
    <property type="evidence" value="ECO:0007669"/>
    <property type="project" value="UniProtKB-KW"/>
</dbReference>
<dbReference type="GO" id="GO:0051539">
    <property type="term" value="F:4 iron, 4 sulfur cluster binding"/>
    <property type="evidence" value="ECO:0007669"/>
    <property type="project" value="UniProtKB-KW"/>
</dbReference>
<keyword evidence="8" id="KW-1185">Reference proteome</keyword>
<dbReference type="CDD" id="cd02795">
    <property type="entry name" value="CBM6-CBM35-CBM36_like"/>
    <property type="match status" value="1"/>
</dbReference>
<evidence type="ECO:0000256" key="6">
    <source>
        <dbReference type="SAM" id="SignalP"/>
    </source>
</evidence>
<dbReference type="PRINTS" id="PR00469">
    <property type="entry name" value="PNDRDTASEII"/>
</dbReference>
<dbReference type="PANTHER" id="PTHR43498">
    <property type="entry name" value="FERREDOXIN:COB-COM HETERODISULFIDE REDUCTASE SUBUNIT A"/>
    <property type="match status" value="1"/>
</dbReference>